<dbReference type="AlphaFoldDB" id="A0A8E1UQE1"/>
<keyword evidence="8" id="KW-0625">Polysaccharide transport</keyword>
<dbReference type="EMBL" id="LFQU01000014">
    <property type="protein sequence ID" value="KOO68361.1"/>
    <property type="molecule type" value="Genomic_DNA"/>
</dbReference>
<dbReference type="GO" id="GO:0015159">
    <property type="term" value="F:polysaccharide transmembrane transporter activity"/>
    <property type="evidence" value="ECO:0007669"/>
    <property type="project" value="InterPro"/>
</dbReference>
<evidence type="ECO:0000256" key="14">
    <source>
        <dbReference type="ARBA" id="ARBA00023288"/>
    </source>
</evidence>
<keyword evidence="12" id="KW-0564">Palmitate</keyword>
<dbReference type="GO" id="GO:0015288">
    <property type="term" value="F:porin activity"/>
    <property type="evidence" value="ECO:0007669"/>
    <property type="project" value="UniProtKB-KW"/>
</dbReference>
<dbReference type="PROSITE" id="PS51257">
    <property type="entry name" value="PROKAR_LIPOPROTEIN"/>
    <property type="match status" value="1"/>
</dbReference>
<keyword evidence="19" id="KW-1185">Reference proteome</keyword>
<dbReference type="InterPro" id="IPR003715">
    <property type="entry name" value="Poly_export_N"/>
</dbReference>
<keyword evidence="14" id="KW-0449">Lipoprotein</keyword>
<comment type="subcellular location">
    <subcellularLocation>
        <location evidence="1">Cell outer membrane</location>
        <topology evidence="1">Multi-pass membrane protein</topology>
    </subcellularLocation>
</comment>
<keyword evidence="11" id="KW-0472">Membrane</keyword>
<evidence type="ECO:0000256" key="15">
    <source>
        <dbReference type="SAM" id="SignalP"/>
    </source>
</evidence>
<evidence type="ECO:0000256" key="12">
    <source>
        <dbReference type="ARBA" id="ARBA00023139"/>
    </source>
</evidence>
<evidence type="ECO:0000256" key="3">
    <source>
        <dbReference type="ARBA" id="ARBA00022448"/>
    </source>
</evidence>
<dbReference type="GO" id="GO:0046930">
    <property type="term" value="C:pore complex"/>
    <property type="evidence" value="ECO:0007669"/>
    <property type="project" value="UniProtKB-KW"/>
</dbReference>
<dbReference type="OrthoDB" id="662756at2"/>
<dbReference type="InterPro" id="IPR049712">
    <property type="entry name" value="Poly_export"/>
</dbReference>
<keyword evidence="13" id="KW-0998">Cell outer membrane</keyword>
<evidence type="ECO:0000313" key="19">
    <source>
        <dbReference type="Proteomes" id="UP000036951"/>
    </source>
</evidence>
<feature type="domain" description="Polysaccharide export protein N-terminal" evidence="16">
    <location>
        <begin position="46"/>
        <end position="143"/>
    </location>
</feature>
<evidence type="ECO:0000256" key="2">
    <source>
        <dbReference type="ARBA" id="ARBA00009450"/>
    </source>
</evidence>
<accession>A0A8E1UQE1</accession>
<evidence type="ECO:0000256" key="13">
    <source>
        <dbReference type="ARBA" id="ARBA00023237"/>
    </source>
</evidence>
<dbReference type="PANTHER" id="PTHR33619:SF3">
    <property type="entry name" value="POLYSACCHARIDE EXPORT PROTEIN GFCE-RELATED"/>
    <property type="match status" value="1"/>
</dbReference>
<evidence type="ECO:0000313" key="18">
    <source>
        <dbReference type="EMBL" id="KOO68361.1"/>
    </source>
</evidence>
<feature type="chain" id="PRO_5034962329" evidence="15">
    <location>
        <begin position="22"/>
        <end position="265"/>
    </location>
</feature>
<evidence type="ECO:0000256" key="1">
    <source>
        <dbReference type="ARBA" id="ARBA00004571"/>
    </source>
</evidence>
<comment type="similarity">
    <text evidence="2">Belongs to the BexD/CtrA/VexA family.</text>
</comment>
<evidence type="ECO:0000256" key="5">
    <source>
        <dbReference type="ARBA" id="ARBA00022597"/>
    </source>
</evidence>
<evidence type="ECO:0000256" key="9">
    <source>
        <dbReference type="ARBA" id="ARBA00023065"/>
    </source>
</evidence>
<dbReference type="Pfam" id="PF02563">
    <property type="entry name" value="Poly_export"/>
    <property type="match status" value="1"/>
</dbReference>
<reference evidence="18 19" key="1">
    <citation type="submission" date="2015-06" db="EMBL/GenBank/DDBJ databases">
        <title>Prevotella sp. 109, sp. nov., a novel member of the family Prevotellaceae isolated from human faeces.</title>
        <authorList>
            <person name="Shkoporov A.N."/>
            <person name="Chaplin A.V."/>
            <person name="Kafarskaia L.I."/>
            <person name="Efimov B.A."/>
        </authorList>
    </citation>
    <scope>NUCLEOTIDE SEQUENCE [LARGE SCALE GENOMIC DNA]</scope>
    <source>
        <strain evidence="18 19">109</strain>
    </source>
</reference>
<evidence type="ECO:0000256" key="10">
    <source>
        <dbReference type="ARBA" id="ARBA00023114"/>
    </source>
</evidence>
<dbReference type="RefSeq" id="WP_053398457.1">
    <property type="nucleotide sequence ID" value="NZ_DAWBWQ010000197.1"/>
</dbReference>
<keyword evidence="10" id="KW-0626">Porin</keyword>
<dbReference type="Proteomes" id="UP000036951">
    <property type="component" value="Unassembled WGS sequence"/>
</dbReference>
<keyword evidence="6" id="KW-0812">Transmembrane</keyword>
<keyword evidence="4" id="KW-1134">Transmembrane beta strand</keyword>
<evidence type="ECO:0000256" key="4">
    <source>
        <dbReference type="ARBA" id="ARBA00022452"/>
    </source>
</evidence>
<evidence type="ECO:0000256" key="6">
    <source>
        <dbReference type="ARBA" id="ARBA00022692"/>
    </source>
</evidence>
<dbReference type="GO" id="GO:0009279">
    <property type="term" value="C:cell outer membrane"/>
    <property type="evidence" value="ECO:0007669"/>
    <property type="project" value="UniProtKB-SubCell"/>
</dbReference>
<evidence type="ECO:0000256" key="7">
    <source>
        <dbReference type="ARBA" id="ARBA00022729"/>
    </source>
</evidence>
<keyword evidence="3" id="KW-0813">Transport</keyword>
<evidence type="ECO:0000259" key="16">
    <source>
        <dbReference type="Pfam" id="PF02563"/>
    </source>
</evidence>
<dbReference type="Gene3D" id="3.30.1950.10">
    <property type="entry name" value="wza like domain"/>
    <property type="match status" value="1"/>
</dbReference>
<evidence type="ECO:0000256" key="8">
    <source>
        <dbReference type="ARBA" id="ARBA00023047"/>
    </source>
</evidence>
<organism evidence="18 19">
    <name type="scientific">Xylanibacter rarus</name>
    <dbReference type="NCBI Taxonomy" id="1676614"/>
    <lineage>
        <taxon>Bacteria</taxon>
        <taxon>Pseudomonadati</taxon>
        <taxon>Bacteroidota</taxon>
        <taxon>Bacteroidia</taxon>
        <taxon>Bacteroidales</taxon>
        <taxon>Prevotellaceae</taxon>
        <taxon>Xylanibacter</taxon>
    </lineage>
</organism>
<comment type="caution">
    <text evidence="18">The sequence shown here is derived from an EMBL/GenBank/DDBJ whole genome shotgun (WGS) entry which is preliminary data.</text>
</comment>
<keyword evidence="5 18" id="KW-0762">Sugar transport</keyword>
<dbReference type="InterPro" id="IPR054765">
    <property type="entry name" value="SLBB_dom"/>
</dbReference>
<keyword evidence="7 15" id="KW-0732">Signal</keyword>
<evidence type="ECO:0000256" key="11">
    <source>
        <dbReference type="ARBA" id="ARBA00023136"/>
    </source>
</evidence>
<dbReference type="Gene3D" id="3.10.560.10">
    <property type="entry name" value="Outer membrane lipoprotein wza domain like"/>
    <property type="match status" value="1"/>
</dbReference>
<evidence type="ECO:0000259" key="17">
    <source>
        <dbReference type="Pfam" id="PF22461"/>
    </source>
</evidence>
<name>A0A8E1UQE1_9BACT</name>
<dbReference type="PANTHER" id="PTHR33619">
    <property type="entry name" value="POLYSACCHARIDE EXPORT PROTEIN GFCE-RELATED"/>
    <property type="match status" value="1"/>
</dbReference>
<gene>
    <name evidence="18" type="ORF">ACU52_08300</name>
</gene>
<dbReference type="GO" id="GO:0006811">
    <property type="term" value="P:monoatomic ion transport"/>
    <property type="evidence" value="ECO:0007669"/>
    <property type="project" value="UniProtKB-KW"/>
</dbReference>
<keyword evidence="9" id="KW-0406">Ion transport</keyword>
<proteinExistence type="inferred from homology"/>
<dbReference type="Pfam" id="PF22461">
    <property type="entry name" value="SLBB_2"/>
    <property type="match status" value="1"/>
</dbReference>
<feature type="signal peptide" evidence="15">
    <location>
        <begin position="1"/>
        <end position="21"/>
    </location>
</feature>
<feature type="domain" description="SLBB" evidence="17">
    <location>
        <begin position="147"/>
        <end position="227"/>
    </location>
</feature>
<sequence>MRKNLFFIVFAVLCMTLGSCGSSKQIAYFQNADSLSYAASKGLFDAKIMPKDLLTITVSTTDPKAATPFNLSVTNTLNATGYLSTGAGSLQTYLVDNDGFINFPVVGQLKVGGMTKRQCENYIRDKILPYMSKTENPIVTVKMASFKVTVAGEVKAPGVFNVDQEKISVIEALARAGDLTIYGKRGNVLLIREDATGEKSVHRLNLNDANLINSPYYYLQQNDYLYVEPNSVQAKNSAIGSSTTIWISVVSILTSVASLVVNVLK</sequence>
<protein>
    <submittedName>
        <fullName evidence="18">Sugar transporter</fullName>
    </submittedName>
</protein>